<dbReference type="PANTHER" id="PTHR12276:SF116">
    <property type="entry name" value="ENTH_VHS FAMILY PROTEIN"/>
    <property type="match status" value="1"/>
</dbReference>
<keyword evidence="4" id="KW-0968">Cytoplasmic vesicle</keyword>
<dbReference type="Proteomes" id="UP000030748">
    <property type="component" value="Unassembled WGS sequence"/>
</dbReference>
<evidence type="ECO:0000256" key="4">
    <source>
        <dbReference type="ARBA" id="ARBA00023329"/>
    </source>
</evidence>
<dbReference type="SMART" id="SM00273">
    <property type="entry name" value="ENTH"/>
    <property type="match status" value="1"/>
</dbReference>
<evidence type="ECO:0000313" key="6">
    <source>
        <dbReference type="EMBL" id="EYU18961.1"/>
    </source>
</evidence>
<dbReference type="PROSITE" id="PS50942">
    <property type="entry name" value="ENTH"/>
    <property type="match status" value="1"/>
</dbReference>
<dbReference type="GO" id="GO:0005794">
    <property type="term" value="C:Golgi apparatus"/>
    <property type="evidence" value="ECO:0007669"/>
    <property type="project" value="UniProtKB-SubCell"/>
</dbReference>
<evidence type="ECO:0000256" key="1">
    <source>
        <dbReference type="ARBA" id="ARBA00004132"/>
    </source>
</evidence>
<reference evidence="6 7" key="1">
    <citation type="journal article" date="2013" name="Proc. Natl. Acad. Sci. U.S.A.">
        <title>Fine-scale variation in meiotic recombination in Mimulus inferred from population shotgun sequencing.</title>
        <authorList>
            <person name="Hellsten U."/>
            <person name="Wright K.M."/>
            <person name="Jenkins J."/>
            <person name="Shu S."/>
            <person name="Yuan Y."/>
            <person name="Wessler S.R."/>
            <person name="Schmutz J."/>
            <person name="Willis J.H."/>
            <person name="Rokhsar D.S."/>
        </authorList>
    </citation>
    <scope>NUCLEOTIDE SEQUENCE [LARGE SCALE GENOMIC DNA]</scope>
    <source>
        <strain evidence="7">cv. DUN x IM62</strain>
    </source>
</reference>
<dbReference type="GO" id="GO:0005886">
    <property type="term" value="C:plasma membrane"/>
    <property type="evidence" value="ECO:0000318"/>
    <property type="project" value="GO_Central"/>
</dbReference>
<evidence type="ECO:0000259" key="5">
    <source>
        <dbReference type="PROSITE" id="PS50942"/>
    </source>
</evidence>
<dbReference type="GO" id="GO:0030125">
    <property type="term" value="C:clathrin vesicle coat"/>
    <property type="evidence" value="ECO:0000318"/>
    <property type="project" value="GO_Central"/>
</dbReference>
<comment type="subcellular location">
    <subcellularLocation>
        <location evidence="1">Cytoplasmic vesicle</location>
        <location evidence="1">Clathrin-coated vesicle</location>
    </subcellularLocation>
    <subcellularLocation>
        <location evidence="2">Golgi apparatus</location>
    </subcellularLocation>
</comment>
<proteinExistence type="predicted"/>
<keyword evidence="7" id="KW-1185">Reference proteome</keyword>
<dbReference type="EMBL" id="KI632313">
    <property type="protein sequence ID" value="EYU18961.1"/>
    <property type="molecule type" value="Genomic_DNA"/>
</dbReference>
<dbReference type="GO" id="GO:0005768">
    <property type="term" value="C:endosome"/>
    <property type="evidence" value="ECO:0000318"/>
    <property type="project" value="GO_Central"/>
</dbReference>
<name>A0A022PT53_ERYGU</name>
<feature type="domain" description="ENTH" evidence="5">
    <location>
        <begin position="38"/>
        <end position="171"/>
    </location>
</feature>
<sequence length="237" mass="27150">MCKIVHGGNNGSFNGPIFHEFKKQASFFLKEKIKTTRLVLTDVTPAQLLTEEATNGNPEEPDADNLNTILTAAFEVDDYYRIVEILHKRLVRFVLGNWRASYKALIVLEHLLTHGPKRVADEFQCDVDVIREMESFQYIDDKGYNWGLSVRKKSERVLNLLEKGPFLKQERDKARKVTRGIQGSDNFCLETSSSEQEILQECNTNFKKQASFFIKETIKTARLALTDVTPAQLYVTL</sequence>
<dbReference type="GO" id="GO:0030276">
    <property type="term" value="F:clathrin binding"/>
    <property type="evidence" value="ECO:0000318"/>
    <property type="project" value="GO_Central"/>
</dbReference>
<dbReference type="Gene3D" id="1.25.40.90">
    <property type="match status" value="1"/>
</dbReference>
<evidence type="ECO:0000256" key="2">
    <source>
        <dbReference type="ARBA" id="ARBA00004555"/>
    </source>
</evidence>
<dbReference type="CDD" id="cd03571">
    <property type="entry name" value="ENTH"/>
    <property type="match status" value="1"/>
</dbReference>
<gene>
    <name evidence="6" type="ORF">MIMGU_mgv1a024062mg</name>
</gene>
<dbReference type="STRING" id="4155.A0A022PT53"/>
<dbReference type="Pfam" id="PF01417">
    <property type="entry name" value="ENTH"/>
    <property type="match status" value="1"/>
</dbReference>
<dbReference type="AlphaFoldDB" id="A0A022PT53"/>
<keyword evidence="3" id="KW-0333">Golgi apparatus</keyword>
<protein>
    <recommendedName>
        <fullName evidence="5">ENTH domain-containing protein</fullName>
    </recommendedName>
</protein>
<dbReference type="GO" id="GO:0005543">
    <property type="term" value="F:phospholipid binding"/>
    <property type="evidence" value="ECO:0000318"/>
    <property type="project" value="GO_Central"/>
</dbReference>
<organism evidence="6 7">
    <name type="scientific">Erythranthe guttata</name>
    <name type="common">Yellow monkey flower</name>
    <name type="synonym">Mimulus guttatus</name>
    <dbReference type="NCBI Taxonomy" id="4155"/>
    <lineage>
        <taxon>Eukaryota</taxon>
        <taxon>Viridiplantae</taxon>
        <taxon>Streptophyta</taxon>
        <taxon>Embryophyta</taxon>
        <taxon>Tracheophyta</taxon>
        <taxon>Spermatophyta</taxon>
        <taxon>Magnoliopsida</taxon>
        <taxon>eudicotyledons</taxon>
        <taxon>Gunneridae</taxon>
        <taxon>Pentapetalae</taxon>
        <taxon>asterids</taxon>
        <taxon>lamiids</taxon>
        <taxon>Lamiales</taxon>
        <taxon>Phrymaceae</taxon>
        <taxon>Erythranthe</taxon>
    </lineage>
</organism>
<dbReference type="InterPro" id="IPR013809">
    <property type="entry name" value="ENTH"/>
</dbReference>
<evidence type="ECO:0000256" key="3">
    <source>
        <dbReference type="ARBA" id="ARBA00023034"/>
    </source>
</evidence>
<dbReference type="InterPro" id="IPR008942">
    <property type="entry name" value="ENTH_VHS"/>
</dbReference>
<dbReference type="PANTHER" id="PTHR12276">
    <property type="entry name" value="EPSIN/ENT-RELATED"/>
    <property type="match status" value="1"/>
</dbReference>
<dbReference type="SUPFAM" id="SSF48464">
    <property type="entry name" value="ENTH/VHS domain"/>
    <property type="match status" value="1"/>
</dbReference>
<evidence type="ECO:0000313" key="7">
    <source>
        <dbReference type="Proteomes" id="UP000030748"/>
    </source>
</evidence>
<dbReference type="GO" id="GO:0006897">
    <property type="term" value="P:endocytosis"/>
    <property type="evidence" value="ECO:0000318"/>
    <property type="project" value="GO_Central"/>
</dbReference>
<accession>A0A022PT53</accession>